<dbReference type="GO" id="GO:0005524">
    <property type="term" value="F:ATP binding"/>
    <property type="evidence" value="ECO:0007669"/>
    <property type="project" value="UniProtKB-KW"/>
</dbReference>
<evidence type="ECO:0000259" key="6">
    <source>
        <dbReference type="SMART" id="SM00382"/>
    </source>
</evidence>
<dbReference type="GO" id="GO:0016887">
    <property type="term" value="F:ATP hydrolysis activity"/>
    <property type="evidence" value="ECO:0007669"/>
    <property type="project" value="InterPro"/>
</dbReference>
<dbReference type="InterPro" id="IPR003960">
    <property type="entry name" value="ATPase_AAA_CS"/>
</dbReference>
<dbReference type="GO" id="GO:0005634">
    <property type="term" value="C:nucleus"/>
    <property type="evidence" value="ECO:0007669"/>
    <property type="project" value="TreeGrafter"/>
</dbReference>
<organism evidence="7 8">
    <name type="scientific">Calicophoron daubneyi</name>
    <name type="common">Rumen fluke</name>
    <name type="synonym">Paramphistomum daubneyi</name>
    <dbReference type="NCBI Taxonomy" id="300641"/>
    <lineage>
        <taxon>Eukaryota</taxon>
        <taxon>Metazoa</taxon>
        <taxon>Spiralia</taxon>
        <taxon>Lophotrochozoa</taxon>
        <taxon>Platyhelminthes</taxon>
        <taxon>Trematoda</taxon>
        <taxon>Digenea</taxon>
        <taxon>Plagiorchiida</taxon>
        <taxon>Pronocephalata</taxon>
        <taxon>Paramphistomoidea</taxon>
        <taxon>Paramphistomidae</taxon>
        <taxon>Calicophoron</taxon>
    </lineage>
</organism>
<comment type="similarity">
    <text evidence="1">Belongs to the AAA ATPase family. PCH2 subfamily.</text>
</comment>
<keyword evidence="4" id="KW-0469">Meiosis</keyword>
<reference evidence="7" key="1">
    <citation type="submission" date="2024-06" db="EMBL/GenBank/DDBJ databases">
        <authorList>
            <person name="Liu X."/>
            <person name="Lenzi L."/>
            <person name="Haldenby T S."/>
            <person name="Uol C."/>
        </authorList>
    </citation>
    <scope>NUCLEOTIDE SEQUENCE</scope>
</reference>
<evidence type="ECO:0000256" key="4">
    <source>
        <dbReference type="ARBA" id="ARBA00023254"/>
    </source>
</evidence>
<evidence type="ECO:0000313" key="8">
    <source>
        <dbReference type="Proteomes" id="UP001497525"/>
    </source>
</evidence>
<dbReference type="FunFam" id="3.40.50.300:FF:001494">
    <property type="entry name" value="Pachytene checkpoint component Pch2"/>
    <property type="match status" value="1"/>
</dbReference>
<dbReference type="PANTHER" id="PTHR45991:SF1">
    <property type="entry name" value="PACHYTENE CHECKPOINT PROTEIN 2 HOMOLOG"/>
    <property type="match status" value="1"/>
</dbReference>
<dbReference type="InterPro" id="IPR027417">
    <property type="entry name" value="P-loop_NTPase"/>
</dbReference>
<dbReference type="GO" id="GO:0051598">
    <property type="term" value="P:meiotic recombination checkpoint signaling"/>
    <property type="evidence" value="ECO:0007669"/>
    <property type="project" value="TreeGrafter"/>
</dbReference>
<gene>
    <name evidence="7" type="ORF">CDAUBV1_LOCUS4570</name>
</gene>
<evidence type="ECO:0000256" key="1">
    <source>
        <dbReference type="ARBA" id="ARBA00007271"/>
    </source>
</evidence>
<dbReference type="PROSITE" id="PS00674">
    <property type="entry name" value="AAA"/>
    <property type="match status" value="1"/>
</dbReference>
<dbReference type="GO" id="GO:0005694">
    <property type="term" value="C:chromosome"/>
    <property type="evidence" value="ECO:0007669"/>
    <property type="project" value="TreeGrafter"/>
</dbReference>
<keyword evidence="2 5" id="KW-0547">Nucleotide-binding</keyword>
<dbReference type="AlphaFoldDB" id="A0AAV2T5P3"/>
<evidence type="ECO:0000256" key="2">
    <source>
        <dbReference type="ARBA" id="ARBA00022741"/>
    </source>
</evidence>
<dbReference type="InterPro" id="IPR044539">
    <property type="entry name" value="Pch2-like"/>
</dbReference>
<dbReference type="InterPro" id="IPR003959">
    <property type="entry name" value="ATPase_AAA_core"/>
</dbReference>
<evidence type="ECO:0000256" key="5">
    <source>
        <dbReference type="RuleBase" id="RU003651"/>
    </source>
</evidence>
<name>A0AAV2T5P3_CALDB</name>
<dbReference type="PRINTS" id="PR00300">
    <property type="entry name" value="CLPPROTEASEA"/>
</dbReference>
<dbReference type="Pfam" id="PF00004">
    <property type="entry name" value="AAA"/>
    <property type="match status" value="1"/>
</dbReference>
<evidence type="ECO:0000256" key="3">
    <source>
        <dbReference type="ARBA" id="ARBA00022840"/>
    </source>
</evidence>
<proteinExistence type="inferred from homology"/>
<dbReference type="PANTHER" id="PTHR45991">
    <property type="entry name" value="PACHYTENE CHECKPOINT PROTEIN 2"/>
    <property type="match status" value="1"/>
</dbReference>
<dbReference type="EMBL" id="CAXLJL010000112">
    <property type="protein sequence ID" value="CAL5132055.1"/>
    <property type="molecule type" value="Genomic_DNA"/>
</dbReference>
<dbReference type="SMART" id="SM00382">
    <property type="entry name" value="AAA"/>
    <property type="match status" value="1"/>
</dbReference>
<dbReference type="GO" id="GO:0007131">
    <property type="term" value="P:reciprocal meiotic recombination"/>
    <property type="evidence" value="ECO:0007669"/>
    <property type="project" value="TreeGrafter"/>
</dbReference>
<dbReference type="InterPro" id="IPR058249">
    <property type="entry name" value="Pch2_C"/>
</dbReference>
<evidence type="ECO:0000313" key="7">
    <source>
        <dbReference type="EMBL" id="CAL5132055.1"/>
    </source>
</evidence>
<dbReference type="Gene3D" id="3.40.50.300">
    <property type="entry name" value="P-loop containing nucleotide triphosphate hydrolases"/>
    <property type="match status" value="1"/>
</dbReference>
<protein>
    <recommendedName>
        <fullName evidence="6">AAA+ ATPase domain-containing protein</fullName>
    </recommendedName>
</protein>
<dbReference type="InterPro" id="IPR001270">
    <property type="entry name" value="ClpA/B"/>
</dbReference>
<dbReference type="SUPFAM" id="SSF52540">
    <property type="entry name" value="P-loop containing nucleoside triphosphate hydrolases"/>
    <property type="match status" value="1"/>
</dbReference>
<sequence>MDTDDTTPVPSPCGVDDAQIVSTVGKIFTCGSTEFIGDTTGQVITPERNNADKLNTPSFETPIHVEVCVSQFNVERPPVVEGHVVEFLRSLGPRHVPTVLNSCENHFSATTSDKAVERAAEFLTNCVTSISLLLDEADEFEGYDTGKSVDLCTIPLLVHIYQLVSGDEALPVHEMVEVGSETINGGTTWMLPSMEMQGLWDSLVFDTDIKLDLLSYAQTALLFADKNVSPSIISWNRVVLLYGPPGTGKTSLCRALANKLAIRMADRYSSAKLIELNTMNLMSKWFSESARLVARMFDAIKEYLESSNNLVCLLVDEVESLTAVRSSAMSGCEPSDAIRVVNAVLTQIDQIKRYPNVIILATSNVTGVIDPAFLDRADIRLFIGPPSAPAIYSIYRSCISELVRVGLLQAREINLLSYQALKAMRFTETKMNSLSLALWRLAQGSVGLNGRTLRKLPLLAHAFHLTKVIPGLRSHASFSGRLHLSGFGSSDSLSSNTERTMDSVELLRRECPQIPISISTFIQALQLTVEAQFAEVEALDLASSQKGRLSRDFSHSRSVVPLGPTGDR</sequence>
<keyword evidence="3 5" id="KW-0067">ATP-binding</keyword>
<comment type="caution">
    <text evidence="7">The sequence shown here is derived from an EMBL/GenBank/DDBJ whole genome shotgun (WGS) entry which is preliminary data.</text>
</comment>
<dbReference type="Pfam" id="PF23242">
    <property type="entry name" value="AAA_lid_TRIP13_C"/>
    <property type="match status" value="1"/>
</dbReference>
<feature type="domain" description="AAA+ ATPase" evidence="6">
    <location>
        <begin position="235"/>
        <end position="387"/>
    </location>
</feature>
<accession>A0AAV2T5P3</accession>
<dbReference type="Proteomes" id="UP001497525">
    <property type="component" value="Unassembled WGS sequence"/>
</dbReference>
<dbReference type="InterPro" id="IPR003593">
    <property type="entry name" value="AAA+_ATPase"/>
</dbReference>